<dbReference type="EMBL" id="MT144685">
    <property type="protein sequence ID" value="QJH97390.1"/>
    <property type="molecule type" value="Genomic_DNA"/>
</dbReference>
<dbReference type="EMBL" id="MT144548">
    <property type="protein sequence ID" value="QJA54903.1"/>
    <property type="molecule type" value="Genomic_DNA"/>
</dbReference>
<protein>
    <submittedName>
        <fullName evidence="1">Uncharacterized protein</fullName>
    </submittedName>
</protein>
<dbReference type="AlphaFoldDB" id="A0A6H2A3X9"/>
<accession>A0A6H2A3X9</accession>
<name>A0A6H2A3X9_9ZZZZ</name>
<proteinExistence type="predicted"/>
<sequence>MDEAKVKKILEKGAFQEDEDGGLYSLESYLRWNVDDSEACLDGYFTADDLEAIAWWMNKKG</sequence>
<reference evidence="1" key="1">
    <citation type="submission" date="2020-03" db="EMBL/GenBank/DDBJ databases">
        <title>The deep terrestrial virosphere.</title>
        <authorList>
            <person name="Holmfeldt K."/>
            <person name="Nilsson E."/>
            <person name="Simone D."/>
            <person name="Lopez-Fernandez M."/>
            <person name="Wu X."/>
            <person name="de Brujin I."/>
            <person name="Lundin D."/>
            <person name="Andersson A."/>
            <person name="Bertilsson S."/>
            <person name="Dopson M."/>
        </authorList>
    </citation>
    <scope>NUCLEOTIDE SEQUENCE</scope>
    <source>
        <strain evidence="1">TM448A06117</strain>
        <strain evidence="2">TM448B01005</strain>
    </source>
</reference>
<organism evidence="1">
    <name type="scientific">viral metagenome</name>
    <dbReference type="NCBI Taxonomy" id="1070528"/>
    <lineage>
        <taxon>unclassified sequences</taxon>
        <taxon>metagenomes</taxon>
        <taxon>organismal metagenomes</taxon>
    </lineage>
</organism>
<evidence type="ECO:0000313" key="1">
    <source>
        <dbReference type="EMBL" id="QJA54903.1"/>
    </source>
</evidence>
<evidence type="ECO:0000313" key="2">
    <source>
        <dbReference type="EMBL" id="QJH97390.1"/>
    </source>
</evidence>
<gene>
    <name evidence="1" type="ORF">TM448A06117_0010</name>
    <name evidence="2" type="ORF">TM448B01005_0005</name>
</gene>